<evidence type="ECO:0000313" key="2">
    <source>
        <dbReference type="Proteomes" id="UP000231453"/>
    </source>
</evidence>
<protein>
    <submittedName>
        <fullName evidence="1">Uncharacterized protein</fullName>
    </submittedName>
</protein>
<sequence length="117" mass="13532">MTEKSELSQIIEPLRSQFMIMKECLVCKSKLTDKNIKIVSEENSSYMFHLQCHKCDNALVLLASINEIGVGIVGMMSDLTFEDAKKMHKKEVIDEDFLLDAYQTLYKISFNKYLNLK</sequence>
<proteinExistence type="predicted"/>
<organism evidence="1 2">
    <name type="scientific">Candidatus Magasanikbacteria bacterium CG_4_10_14_0_2_um_filter_33_14</name>
    <dbReference type="NCBI Taxonomy" id="1974636"/>
    <lineage>
        <taxon>Bacteria</taxon>
        <taxon>Candidatus Magasanikiibacteriota</taxon>
    </lineage>
</organism>
<dbReference type="AlphaFoldDB" id="A0A2M7V8F7"/>
<dbReference type="EMBL" id="PFPL01000064">
    <property type="protein sequence ID" value="PIZ95081.1"/>
    <property type="molecule type" value="Genomic_DNA"/>
</dbReference>
<reference evidence="2" key="1">
    <citation type="submission" date="2017-09" db="EMBL/GenBank/DDBJ databases">
        <title>Depth-based differentiation of microbial function through sediment-hosted aquifers and enrichment of novel symbionts in the deep terrestrial subsurface.</title>
        <authorList>
            <person name="Probst A.J."/>
            <person name="Ladd B."/>
            <person name="Jarett J.K."/>
            <person name="Geller-Mcgrath D.E."/>
            <person name="Sieber C.M.K."/>
            <person name="Emerson J.B."/>
            <person name="Anantharaman K."/>
            <person name="Thomas B.C."/>
            <person name="Malmstrom R."/>
            <person name="Stieglmeier M."/>
            <person name="Klingl A."/>
            <person name="Woyke T."/>
            <person name="Ryan C.M."/>
            <person name="Banfield J.F."/>
        </authorList>
    </citation>
    <scope>NUCLEOTIDE SEQUENCE [LARGE SCALE GENOMIC DNA]</scope>
</reference>
<dbReference type="Proteomes" id="UP000231453">
    <property type="component" value="Unassembled WGS sequence"/>
</dbReference>
<evidence type="ECO:0000313" key="1">
    <source>
        <dbReference type="EMBL" id="PIZ95081.1"/>
    </source>
</evidence>
<name>A0A2M7V8F7_9BACT</name>
<comment type="caution">
    <text evidence="1">The sequence shown here is derived from an EMBL/GenBank/DDBJ whole genome shotgun (WGS) entry which is preliminary data.</text>
</comment>
<gene>
    <name evidence="1" type="ORF">COX80_05070</name>
</gene>
<accession>A0A2M7V8F7</accession>